<feature type="domain" description="Retrotransposon gag" evidence="1">
    <location>
        <begin position="15"/>
        <end position="64"/>
    </location>
</feature>
<dbReference type="AlphaFoldDB" id="A0A6L2LXJ4"/>
<dbReference type="PANTHER" id="PTHR33223:SF11">
    <property type="entry name" value="ELEMENT PROTEIN, PUTATIVE-RELATED"/>
    <property type="match status" value="1"/>
</dbReference>
<gene>
    <name evidence="2" type="ORF">Tci_037032</name>
</gene>
<dbReference type="EMBL" id="BKCJ010005128">
    <property type="protein sequence ID" value="GEU65054.1"/>
    <property type="molecule type" value="Genomic_DNA"/>
</dbReference>
<evidence type="ECO:0000313" key="2">
    <source>
        <dbReference type="EMBL" id="GEU65054.1"/>
    </source>
</evidence>
<dbReference type="Pfam" id="PF03732">
    <property type="entry name" value="Retrotrans_gag"/>
    <property type="match status" value="1"/>
</dbReference>
<protein>
    <submittedName>
        <fullName evidence="2">Reverse transcriptase domain-containing protein</fullName>
    </submittedName>
</protein>
<sequence length="362" mass="41468">MVLRGTTLMLTFTTNLKNDITNFQQKLDETFSEAWDRFKDLLRKYPHHGFSELHKIDTFYNALTQSDQDSLNAAASGNLLNRTPRDALTIIENKSKVRISQNKPIVSKATQQAIVKAIEEICVTCYGPHPYYECFAAGGNTFDARVAVGTYNQGGNRYSPQGDLNYRASNQMGPPRFPPLNVQNSQNYNQNRLTPFETSDYLLEEFTDELALLDLFPPRNEDDNFDLEADLRKIKYLLNKDPSTEFDVEIIDPILEKFTDEPALDYLPLSGDDDDHLFDLKFYNDEWKKLLYVVEAYIVESNDLLPQLLDNESTLPEESFDISSLSSSPFENKDTLFNPGILILGRTQSFNDESKDKDLRDM</sequence>
<accession>A0A6L2LXJ4</accession>
<dbReference type="InterPro" id="IPR005162">
    <property type="entry name" value="Retrotrans_gag_dom"/>
</dbReference>
<comment type="caution">
    <text evidence="2">The sequence shown here is derived from an EMBL/GenBank/DDBJ whole genome shotgun (WGS) entry which is preliminary data.</text>
</comment>
<dbReference type="PANTHER" id="PTHR33223">
    <property type="entry name" value="CCHC-TYPE DOMAIN-CONTAINING PROTEIN"/>
    <property type="match status" value="1"/>
</dbReference>
<organism evidence="2">
    <name type="scientific">Tanacetum cinerariifolium</name>
    <name type="common">Dalmatian daisy</name>
    <name type="synonym">Chrysanthemum cinerariifolium</name>
    <dbReference type="NCBI Taxonomy" id="118510"/>
    <lineage>
        <taxon>Eukaryota</taxon>
        <taxon>Viridiplantae</taxon>
        <taxon>Streptophyta</taxon>
        <taxon>Embryophyta</taxon>
        <taxon>Tracheophyta</taxon>
        <taxon>Spermatophyta</taxon>
        <taxon>Magnoliopsida</taxon>
        <taxon>eudicotyledons</taxon>
        <taxon>Gunneridae</taxon>
        <taxon>Pentapetalae</taxon>
        <taxon>asterids</taxon>
        <taxon>campanulids</taxon>
        <taxon>Asterales</taxon>
        <taxon>Asteraceae</taxon>
        <taxon>Asteroideae</taxon>
        <taxon>Anthemideae</taxon>
        <taxon>Anthemidinae</taxon>
        <taxon>Tanacetum</taxon>
    </lineage>
</organism>
<keyword evidence="2" id="KW-0695">RNA-directed DNA polymerase</keyword>
<reference evidence="2" key="1">
    <citation type="journal article" date="2019" name="Sci. Rep.">
        <title>Draft genome of Tanacetum cinerariifolium, the natural source of mosquito coil.</title>
        <authorList>
            <person name="Yamashiro T."/>
            <person name="Shiraishi A."/>
            <person name="Satake H."/>
            <person name="Nakayama K."/>
        </authorList>
    </citation>
    <scope>NUCLEOTIDE SEQUENCE</scope>
</reference>
<keyword evidence="2" id="KW-0808">Transferase</keyword>
<dbReference type="GO" id="GO:0003964">
    <property type="term" value="F:RNA-directed DNA polymerase activity"/>
    <property type="evidence" value="ECO:0007669"/>
    <property type="project" value="UniProtKB-KW"/>
</dbReference>
<evidence type="ECO:0000259" key="1">
    <source>
        <dbReference type="Pfam" id="PF03732"/>
    </source>
</evidence>
<proteinExistence type="predicted"/>
<keyword evidence="2" id="KW-0548">Nucleotidyltransferase</keyword>
<name>A0A6L2LXJ4_TANCI</name>